<reference evidence="2 3" key="1">
    <citation type="submission" date="2020-05" db="EMBL/GenBank/DDBJ databases">
        <title>Complete genome sequence of of a novel Thermoleptolyngbya strain isolated from hot springs of Ganzi, Sichuan China.</title>
        <authorList>
            <person name="Tang J."/>
            <person name="Daroch M."/>
            <person name="Li L."/>
            <person name="Waleron K."/>
            <person name="Waleron M."/>
            <person name="Waleron M."/>
        </authorList>
    </citation>
    <scope>NUCLEOTIDE SEQUENCE [LARGE SCALE GENOMIC DNA]</scope>
    <source>
        <strain evidence="2 3">PKUAC-SCTA183</strain>
    </source>
</reference>
<feature type="transmembrane region" description="Helical" evidence="1">
    <location>
        <begin position="230"/>
        <end position="248"/>
    </location>
</feature>
<feature type="transmembrane region" description="Helical" evidence="1">
    <location>
        <begin position="146"/>
        <end position="166"/>
    </location>
</feature>
<feature type="transmembrane region" description="Helical" evidence="1">
    <location>
        <begin position="15"/>
        <end position="36"/>
    </location>
</feature>
<dbReference type="InterPro" id="IPR051533">
    <property type="entry name" value="WaaL-like"/>
</dbReference>
<feature type="transmembrane region" description="Helical" evidence="1">
    <location>
        <begin position="293"/>
        <end position="314"/>
    </location>
</feature>
<accession>A0A6M8BL06</accession>
<gene>
    <name evidence="2" type="ORF">HPC62_13100</name>
</gene>
<keyword evidence="1" id="KW-0812">Transmembrane</keyword>
<keyword evidence="1" id="KW-1133">Transmembrane helix</keyword>
<sequence length="472" mass="52551">MEVISSPQPSASQSLPGWIAIAGVFGIATLGALVGAGSLVRLFFPASALLVAVLLYFRYPLLYVGFAWWVWFLTPLLRRVSDYNSFWDEKGVILLAPYLVTFVSVLTLVRYLPRTSKIGGLPFVLAMASVVYAFLIGLILDNPPLAVVRSFLDWICPILFGFHLFANWRDYPSYRSNFQRVFLWCVLLTGLYGIYQFMVAPPWDGFWLIRTKLVSFGKPEPFEIRVWSTMHSPGPFAVVMMAGLLLLFSERSVLGIPAAVSGYLSILLSMVRSAWGGWVAGLLAAFASTTPKYQMRLVVTILVLVLCVTPLTAMEPFDEVISERVESISNLARDQSFRDRSRNHDRDFNVAITRGLGRGMGSTWIVNERNGKLEMIVLDSAILDIFFTLGWAGALPYLGGVIFLLVSLFKDSAARSDPFASTARGISLAVFFQFIFSSVMLGLSGMILWGFMGIALAASRYHRHRKNLLKVL</sequence>
<feature type="transmembrane region" description="Helical" evidence="1">
    <location>
        <begin position="381"/>
        <end position="409"/>
    </location>
</feature>
<dbReference type="PANTHER" id="PTHR37422">
    <property type="entry name" value="TEICHURONIC ACID BIOSYNTHESIS PROTEIN TUAE"/>
    <property type="match status" value="1"/>
</dbReference>
<organism evidence="2 3">
    <name type="scientific">Thermoleptolyngbya sichuanensis A183</name>
    <dbReference type="NCBI Taxonomy" id="2737172"/>
    <lineage>
        <taxon>Bacteria</taxon>
        <taxon>Bacillati</taxon>
        <taxon>Cyanobacteriota</taxon>
        <taxon>Cyanophyceae</taxon>
        <taxon>Oculatellales</taxon>
        <taxon>Oculatellaceae</taxon>
        <taxon>Thermoleptolyngbya</taxon>
        <taxon>Thermoleptolyngbya sichuanensis</taxon>
    </lineage>
</organism>
<dbReference type="PANTHER" id="PTHR37422:SF17">
    <property type="entry name" value="O-ANTIGEN LIGASE"/>
    <property type="match status" value="1"/>
</dbReference>
<feature type="transmembrane region" description="Helical" evidence="1">
    <location>
        <begin position="48"/>
        <end position="71"/>
    </location>
</feature>
<feature type="transmembrane region" description="Helical" evidence="1">
    <location>
        <begin position="178"/>
        <end position="198"/>
    </location>
</feature>
<dbReference type="AlphaFoldDB" id="A0A6M8BL06"/>
<evidence type="ECO:0000256" key="1">
    <source>
        <dbReference type="SAM" id="Phobius"/>
    </source>
</evidence>
<dbReference type="KEGG" id="theu:HPC62_13100"/>
<evidence type="ECO:0000313" key="3">
    <source>
        <dbReference type="Proteomes" id="UP000505210"/>
    </source>
</evidence>
<feature type="transmembrane region" description="Helical" evidence="1">
    <location>
        <begin position="429"/>
        <end position="458"/>
    </location>
</feature>
<keyword evidence="1" id="KW-0472">Membrane</keyword>
<protein>
    <submittedName>
        <fullName evidence="2">O-antigen ligase domain-containing protein</fullName>
    </submittedName>
</protein>
<dbReference type="EMBL" id="CP053661">
    <property type="protein sequence ID" value="QKD83005.1"/>
    <property type="molecule type" value="Genomic_DNA"/>
</dbReference>
<feature type="transmembrane region" description="Helical" evidence="1">
    <location>
        <begin position="260"/>
        <end position="287"/>
    </location>
</feature>
<name>A0A6M8BL06_9CYAN</name>
<dbReference type="Proteomes" id="UP000505210">
    <property type="component" value="Chromosome"/>
</dbReference>
<dbReference type="GO" id="GO:0016874">
    <property type="term" value="F:ligase activity"/>
    <property type="evidence" value="ECO:0007669"/>
    <property type="project" value="UniProtKB-KW"/>
</dbReference>
<dbReference type="RefSeq" id="WP_172356347.1">
    <property type="nucleotide sequence ID" value="NZ_CP053661.1"/>
</dbReference>
<evidence type="ECO:0000313" key="2">
    <source>
        <dbReference type="EMBL" id="QKD83005.1"/>
    </source>
</evidence>
<feature type="transmembrane region" description="Helical" evidence="1">
    <location>
        <begin position="121"/>
        <end position="140"/>
    </location>
</feature>
<proteinExistence type="predicted"/>
<feature type="transmembrane region" description="Helical" evidence="1">
    <location>
        <begin position="91"/>
        <end position="109"/>
    </location>
</feature>
<keyword evidence="3" id="KW-1185">Reference proteome</keyword>
<keyword evidence="2" id="KW-0436">Ligase</keyword>